<dbReference type="SUPFAM" id="SSF103473">
    <property type="entry name" value="MFS general substrate transporter"/>
    <property type="match status" value="1"/>
</dbReference>
<feature type="transmembrane region" description="Helical" evidence="10">
    <location>
        <begin position="128"/>
        <end position="151"/>
    </location>
</feature>
<evidence type="ECO:0000313" key="12">
    <source>
        <dbReference type="Ensembl" id="ENSPMRP00000018969.1"/>
    </source>
</evidence>
<organism evidence="12 13">
    <name type="scientific">Podarcis muralis</name>
    <name type="common">Wall lizard</name>
    <name type="synonym">Lacerta muralis</name>
    <dbReference type="NCBI Taxonomy" id="64176"/>
    <lineage>
        <taxon>Eukaryota</taxon>
        <taxon>Metazoa</taxon>
        <taxon>Chordata</taxon>
        <taxon>Craniata</taxon>
        <taxon>Vertebrata</taxon>
        <taxon>Euteleostomi</taxon>
        <taxon>Lepidosauria</taxon>
        <taxon>Squamata</taxon>
        <taxon>Bifurcata</taxon>
        <taxon>Unidentata</taxon>
        <taxon>Episquamata</taxon>
        <taxon>Laterata</taxon>
        <taxon>Lacertibaenia</taxon>
        <taxon>Lacertidae</taxon>
        <taxon>Podarcis</taxon>
    </lineage>
</organism>
<feature type="transmembrane region" description="Helical" evidence="10">
    <location>
        <begin position="163"/>
        <end position="184"/>
    </location>
</feature>
<evidence type="ECO:0000256" key="5">
    <source>
        <dbReference type="ARBA" id="ARBA00022692"/>
    </source>
</evidence>
<dbReference type="InterPro" id="IPR020846">
    <property type="entry name" value="MFS_dom"/>
</dbReference>
<protein>
    <recommendedName>
        <fullName evidence="3">Synaptic vesicle 2-related protein</fullName>
    </recommendedName>
</protein>
<feature type="domain" description="Major facilitator superfamily (MFS) profile" evidence="11">
    <location>
        <begin position="94"/>
        <end position="511"/>
    </location>
</feature>
<sequence length="541" mass="60675">MQTYPNFAMQFSDQTRFIEMVVKFRRTGESSRSDEDVISGEHEVQIEGVQTQLEAVELEDGGMVPKEFANPTDDTFMVEDAVEAIGFGRFQWKLSILTGLAWMADAMEMMILSILAPQLHCEWRLPTWQVALLTSVVFMGMMFSSTLWGNISDQYGRKTGLKISVLWTLYYGILSGFAPVYSWILVLRGLVGFGIGGVPQSVTLYAEFLPMKSRAKCILLIEVFWAIGTVFEVLLAVFVMPTLGWRWLLILSAAPLLLFAILCFWLPESARYDVLSGNQEKAFATLKRIATENGAPMPLGKLIISRQEDRGKMRDLFTPQFRWTTLLLWFIWFSNAFSYYGLVLLTTELFQRKAVKAKCSLACEYLTEKDYIDLLWTTLSEFPGVLVTLWVIDRIGRKKTMALCFFVFAFCSLLLFLCVGRKVLTVLLFIARAFISGGFQAAYVYTPEVYPTATRALGLGTCSGVARVGALITPFIAQVMLESSVYLTLIVYSGCCILAALASCLLPIETKGRGLQESTHREWGQEMFGRGVPHSNSGSQG</sequence>
<name>A0A670J5W3_PODMU</name>
<dbReference type="CDD" id="cd17441">
    <property type="entry name" value="MFS_SVOP"/>
    <property type="match status" value="1"/>
</dbReference>
<dbReference type="Pfam" id="PF00083">
    <property type="entry name" value="Sugar_tr"/>
    <property type="match status" value="1"/>
</dbReference>
<evidence type="ECO:0000256" key="4">
    <source>
        <dbReference type="ARBA" id="ARBA00022448"/>
    </source>
</evidence>
<reference evidence="12" key="3">
    <citation type="submission" date="2025-09" db="UniProtKB">
        <authorList>
            <consortium name="Ensembl"/>
        </authorList>
    </citation>
    <scope>IDENTIFICATION</scope>
</reference>
<dbReference type="InterPro" id="IPR036259">
    <property type="entry name" value="MFS_trans_sf"/>
</dbReference>
<dbReference type="PANTHER" id="PTHR23511">
    <property type="entry name" value="SYNAPTIC VESICLE GLYCOPROTEIN 2"/>
    <property type="match status" value="1"/>
</dbReference>
<feature type="transmembrane region" description="Helical" evidence="10">
    <location>
        <begin position="218"/>
        <end position="239"/>
    </location>
</feature>
<dbReference type="InterPro" id="IPR005828">
    <property type="entry name" value="MFS_sugar_transport-like"/>
</dbReference>
<dbReference type="Gene3D" id="1.20.1250.20">
    <property type="entry name" value="MFS general substrate transporter like domains"/>
    <property type="match status" value="1"/>
</dbReference>
<dbReference type="Proteomes" id="UP000472272">
    <property type="component" value="Chromosome 13"/>
</dbReference>
<keyword evidence="9" id="KW-0968">Cytoplasmic vesicle</keyword>
<evidence type="ECO:0000313" key="13">
    <source>
        <dbReference type="Proteomes" id="UP000472272"/>
    </source>
</evidence>
<dbReference type="GO" id="GO:0022857">
    <property type="term" value="F:transmembrane transporter activity"/>
    <property type="evidence" value="ECO:0007669"/>
    <property type="project" value="InterPro"/>
</dbReference>
<accession>A0A670J5W3</accession>
<dbReference type="GO" id="GO:0030672">
    <property type="term" value="C:synaptic vesicle membrane"/>
    <property type="evidence" value="ECO:0007669"/>
    <property type="project" value="UniProtKB-SubCell"/>
</dbReference>
<feature type="transmembrane region" description="Helical" evidence="10">
    <location>
        <begin position="457"/>
        <end position="477"/>
    </location>
</feature>
<dbReference type="AlphaFoldDB" id="A0A670J5W3"/>
<keyword evidence="5 10" id="KW-0812">Transmembrane</keyword>
<dbReference type="PROSITE" id="PS50850">
    <property type="entry name" value="MFS"/>
    <property type="match status" value="1"/>
</dbReference>
<feature type="transmembrane region" description="Helical" evidence="10">
    <location>
        <begin position="400"/>
        <end position="417"/>
    </location>
</feature>
<reference evidence="12" key="2">
    <citation type="submission" date="2025-08" db="UniProtKB">
        <authorList>
            <consortium name="Ensembl"/>
        </authorList>
    </citation>
    <scope>IDENTIFICATION</scope>
</reference>
<dbReference type="GeneTree" id="ENSGT00940000155403"/>
<keyword evidence="6 10" id="KW-1133">Transmembrane helix</keyword>
<evidence type="ECO:0000256" key="2">
    <source>
        <dbReference type="ARBA" id="ARBA00008335"/>
    </source>
</evidence>
<dbReference type="Ensembl" id="ENSPMRT00000020145.1">
    <property type="protein sequence ID" value="ENSPMRP00000018969.1"/>
    <property type="gene ID" value="ENSPMRG00000012367.1"/>
</dbReference>
<evidence type="ECO:0000256" key="8">
    <source>
        <dbReference type="ARBA" id="ARBA00023136"/>
    </source>
</evidence>
<keyword evidence="7" id="KW-0770">Synapse</keyword>
<evidence type="ECO:0000256" key="3">
    <source>
        <dbReference type="ARBA" id="ARBA00015072"/>
    </source>
</evidence>
<evidence type="ECO:0000256" key="10">
    <source>
        <dbReference type="SAM" id="Phobius"/>
    </source>
</evidence>
<feature type="transmembrane region" description="Helical" evidence="10">
    <location>
        <begin position="94"/>
        <end position="116"/>
    </location>
</feature>
<dbReference type="FunFam" id="1.20.1250.20:FF:000084">
    <property type="entry name" value="Synaptic vesicle 2-related protein"/>
    <property type="match status" value="1"/>
</dbReference>
<keyword evidence="4" id="KW-0813">Transport</keyword>
<evidence type="ECO:0000256" key="7">
    <source>
        <dbReference type="ARBA" id="ARBA00023018"/>
    </source>
</evidence>
<keyword evidence="8 10" id="KW-0472">Membrane</keyword>
<comment type="subcellular location">
    <subcellularLocation>
        <location evidence="1">Cytoplasmic vesicle</location>
        <location evidence="1">Secretory vesicle</location>
        <location evidence="1">Synaptic vesicle membrane</location>
        <topology evidence="1">Multi-pass membrane protein</topology>
    </subcellularLocation>
</comment>
<dbReference type="InterPro" id="IPR047969">
    <property type="entry name" value="SVOP-like_MFS_dom"/>
</dbReference>
<evidence type="ECO:0000256" key="1">
    <source>
        <dbReference type="ARBA" id="ARBA00004644"/>
    </source>
</evidence>
<evidence type="ECO:0000256" key="9">
    <source>
        <dbReference type="ARBA" id="ARBA00023329"/>
    </source>
</evidence>
<reference evidence="12 13" key="1">
    <citation type="journal article" date="2019" name="Proc. Natl. Acad. Sci. U.S.A.">
        <title>Regulatory changes in pterin and carotenoid genes underlie balanced color polymorphisms in the wall lizard.</title>
        <authorList>
            <person name="Andrade P."/>
            <person name="Pinho C."/>
            <person name="Perez I de Lanuza G."/>
            <person name="Afonso S."/>
            <person name="Brejcha J."/>
            <person name="Rubin C.J."/>
            <person name="Wallerman O."/>
            <person name="Pereira P."/>
            <person name="Sabatino S.J."/>
            <person name="Bellati A."/>
            <person name="Pellitteri-Rosa D."/>
            <person name="Bosakova Z."/>
            <person name="Bunikis I."/>
            <person name="Carretero M.A."/>
            <person name="Feiner N."/>
            <person name="Marsik P."/>
            <person name="Pauperio F."/>
            <person name="Salvi D."/>
            <person name="Soler L."/>
            <person name="While G.M."/>
            <person name="Uller T."/>
            <person name="Font E."/>
            <person name="Andersson L."/>
            <person name="Carneiro M."/>
        </authorList>
    </citation>
    <scope>NUCLEOTIDE SEQUENCE</scope>
</reference>
<feature type="transmembrane region" description="Helical" evidence="10">
    <location>
        <begin position="489"/>
        <end position="508"/>
    </location>
</feature>
<evidence type="ECO:0000256" key="6">
    <source>
        <dbReference type="ARBA" id="ARBA00022989"/>
    </source>
</evidence>
<feature type="transmembrane region" description="Helical" evidence="10">
    <location>
        <begin position="245"/>
        <end position="266"/>
    </location>
</feature>
<feature type="transmembrane region" description="Helical" evidence="10">
    <location>
        <begin position="423"/>
        <end position="445"/>
    </location>
</feature>
<evidence type="ECO:0000259" key="11">
    <source>
        <dbReference type="PROSITE" id="PS50850"/>
    </source>
</evidence>
<dbReference type="PANTHER" id="PTHR23511:SF5">
    <property type="entry name" value="MAJOR FACILITATOR-TYPE TRANSPORTER HXNZ-RELATED"/>
    <property type="match status" value="1"/>
</dbReference>
<gene>
    <name evidence="12" type="primary">SVOP</name>
</gene>
<proteinExistence type="inferred from homology"/>
<comment type="similarity">
    <text evidence="2">Belongs to the major facilitator superfamily.</text>
</comment>
<feature type="transmembrane region" description="Helical" evidence="10">
    <location>
        <begin position="321"/>
        <end position="342"/>
    </location>
</feature>
<keyword evidence="13" id="KW-1185">Reference proteome</keyword>